<gene>
    <name evidence="3" type="ORF">F5878DRAFT_720673</name>
</gene>
<protein>
    <recommendedName>
        <fullName evidence="2">F-box domain-containing protein</fullName>
    </recommendedName>
</protein>
<dbReference type="EMBL" id="MU805953">
    <property type="protein sequence ID" value="KAJ3844409.1"/>
    <property type="molecule type" value="Genomic_DNA"/>
</dbReference>
<dbReference type="AlphaFoldDB" id="A0AA38UKA6"/>
<feature type="region of interest" description="Disordered" evidence="1">
    <location>
        <begin position="441"/>
        <end position="460"/>
    </location>
</feature>
<feature type="domain" description="F-box" evidence="2">
    <location>
        <begin position="32"/>
        <end position="83"/>
    </location>
</feature>
<dbReference type="Proteomes" id="UP001163846">
    <property type="component" value="Unassembled WGS sequence"/>
</dbReference>
<reference evidence="3" key="1">
    <citation type="submission" date="2022-08" db="EMBL/GenBank/DDBJ databases">
        <authorList>
            <consortium name="DOE Joint Genome Institute"/>
            <person name="Min B."/>
            <person name="Riley R."/>
            <person name="Sierra-Patev S."/>
            <person name="Naranjo-Ortiz M."/>
            <person name="Looney B."/>
            <person name="Konkel Z."/>
            <person name="Slot J.C."/>
            <person name="Sakamoto Y."/>
            <person name="Steenwyk J.L."/>
            <person name="Rokas A."/>
            <person name="Carro J."/>
            <person name="Camarero S."/>
            <person name="Ferreira P."/>
            <person name="Molpeceres G."/>
            <person name="Ruiz-Duenas F.J."/>
            <person name="Serrano A."/>
            <person name="Henrissat B."/>
            <person name="Drula E."/>
            <person name="Hughes K.W."/>
            <person name="Mata J.L."/>
            <person name="Ishikawa N.K."/>
            <person name="Vargas-Isla R."/>
            <person name="Ushijima S."/>
            <person name="Smith C.A."/>
            <person name="Ahrendt S."/>
            <person name="Andreopoulos W."/>
            <person name="He G."/>
            <person name="Labutti K."/>
            <person name="Lipzen A."/>
            <person name="Ng V."/>
            <person name="Sandor L."/>
            <person name="Barry K."/>
            <person name="Martinez A.T."/>
            <person name="Xiao Y."/>
            <person name="Gibbons J.G."/>
            <person name="Terashima K."/>
            <person name="Hibbett D.S."/>
            <person name="Grigoriev I.V."/>
        </authorList>
    </citation>
    <scope>NUCLEOTIDE SEQUENCE</scope>
    <source>
        <strain evidence="3">TFB9207</strain>
    </source>
</reference>
<evidence type="ECO:0000313" key="3">
    <source>
        <dbReference type="EMBL" id="KAJ3844409.1"/>
    </source>
</evidence>
<dbReference type="Pfam" id="PF12937">
    <property type="entry name" value="F-box-like"/>
    <property type="match status" value="1"/>
</dbReference>
<evidence type="ECO:0000259" key="2">
    <source>
        <dbReference type="Pfam" id="PF12937"/>
    </source>
</evidence>
<evidence type="ECO:0000256" key="1">
    <source>
        <dbReference type="SAM" id="MobiDB-lite"/>
    </source>
</evidence>
<evidence type="ECO:0000313" key="4">
    <source>
        <dbReference type="Proteomes" id="UP001163846"/>
    </source>
</evidence>
<name>A0AA38UKA6_9AGAR</name>
<proteinExistence type="predicted"/>
<dbReference type="InterPro" id="IPR032675">
    <property type="entry name" value="LRR_dom_sf"/>
</dbReference>
<dbReference type="SUPFAM" id="SSF52047">
    <property type="entry name" value="RNI-like"/>
    <property type="match status" value="1"/>
</dbReference>
<organism evidence="3 4">
    <name type="scientific">Lentinula raphanica</name>
    <dbReference type="NCBI Taxonomy" id="153919"/>
    <lineage>
        <taxon>Eukaryota</taxon>
        <taxon>Fungi</taxon>
        <taxon>Dikarya</taxon>
        <taxon>Basidiomycota</taxon>
        <taxon>Agaricomycotina</taxon>
        <taxon>Agaricomycetes</taxon>
        <taxon>Agaricomycetidae</taxon>
        <taxon>Agaricales</taxon>
        <taxon>Marasmiineae</taxon>
        <taxon>Omphalotaceae</taxon>
        <taxon>Lentinula</taxon>
    </lineage>
</organism>
<comment type="caution">
    <text evidence="3">The sequence shown here is derived from an EMBL/GenBank/DDBJ whole genome shotgun (WGS) entry which is preliminary data.</text>
</comment>
<feature type="region of interest" description="Disordered" evidence="1">
    <location>
        <begin position="1"/>
        <end position="20"/>
    </location>
</feature>
<dbReference type="Gene3D" id="3.80.10.10">
    <property type="entry name" value="Ribonuclease Inhibitor"/>
    <property type="match status" value="1"/>
</dbReference>
<keyword evidence="4" id="KW-1185">Reference proteome</keyword>
<dbReference type="InterPro" id="IPR001810">
    <property type="entry name" value="F-box_dom"/>
</dbReference>
<accession>A0AA38UKA6</accession>
<sequence length="569" mass="64852">MPTTIPRSRENPNPNPIRLPVEGFTNQNLPDVLPNELLAKIFRAGVDLERDEKLPRSLITYCGVNSRWRAVCHQSPELWTDINIPLYHPRPETVVARVTTWLERSRSCLLDISFTITLAMLSTPIPMDATPNHTEHDEFELMRGIELVLVPHIPRIRRFYFGAELPFFTREVLFICIRLARHHAPQLTDISLKFEPLINPNSDRLLIKMDHLPNAPLFRSAPNLRHQTLHGADVHYPLHGLSTLELSDVLPNLPSFRYLSTQSPALEELRLLRLHPMTDAADLTQSKFSFPALRSLVVSFAPVKFVPGTCVLALMSSPNLRYLEIRGTTIPDPATSLPDPAHLTQLHTLRLREIMFENPTLPGVNFHDTSFFLALTSVRDLQLIDTAPQALFPKQETKPKRLLRSRSGELRVHDGAVHPTFRANELDHRVLSKQKGELSKLSFSAEGTSSNPGTTSESHSHWPNITTITLDTIRARDVVWLCELIASRPEIDTVYLSHSAKRHLTSSVTMWKGDHDQEDRVLSWDLNLERKNLTRTRPRIEMGDMDPVAWLEQRVKVREYHPKGMGFLG</sequence>